<evidence type="ECO:0008006" key="5">
    <source>
        <dbReference type="Google" id="ProtNLM"/>
    </source>
</evidence>
<comment type="caution">
    <text evidence="3">The sequence shown here is derived from an EMBL/GenBank/DDBJ whole genome shotgun (WGS) entry which is preliminary data.</text>
</comment>
<evidence type="ECO:0000313" key="3">
    <source>
        <dbReference type="EMBL" id="MDT7038299.1"/>
    </source>
</evidence>
<reference evidence="3" key="1">
    <citation type="submission" date="2023-08" db="EMBL/GenBank/DDBJ databases">
        <authorList>
            <person name="Page C.A."/>
            <person name="Perez-Diaz I.M."/>
        </authorList>
    </citation>
    <scope>NUCLEOTIDE SEQUENCE</scope>
    <source>
        <strain evidence="3">1.8.9</strain>
    </source>
</reference>
<feature type="chain" id="PRO_5042862688" description="Tim44-like domain-containing protein" evidence="2">
    <location>
        <begin position="24"/>
        <end position="240"/>
    </location>
</feature>
<dbReference type="EMBL" id="JAVLAO010000001">
    <property type="protein sequence ID" value="MDT7038299.1"/>
    <property type="molecule type" value="Genomic_DNA"/>
</dbReference>
<feature type="signal peptide" evidence="2">
    <location>
        <begin position="1"/>
        <end position="23"/>
    </location>
</feature>
<dbReference type="Proteomes" id="UP001263852">
    <property type="component" value="Unassembled WGS sequence"/>
</dbReference>
<evidence type="ECO:0000256" key="1">
    <source>
        <dbReference type="SAM" id="Phobius"/>
    </source>
</evidence>
<gene>
    <name evidence="3" type="ORF">RI555_04635</name>
</gene>
<dbReference type="AlphaFoldDB" id="A0AAP5Q0Q2"/>
<keyword evidence="1" id="KW-0812">Transmembrane</keyword>
<keyword evidence="1" id="KW-0472">Membrane</keyword>
<evidence type="ECO:0000256" key="2">
    <source>
        <dbReference type="SAM" id="SignalP"/>
    </source>
</evidence>
<keyword evidence="2" id="KW-0732">Signal</keyword>
<accession>A0AAP5Q0Q2</accession>
<protein>
    <recommendedName>
        <fullName evidence="5">Tim44-like domain-containing protein</fullName>
    </recommendedName>
</protein>
<organism evidence="3 4">
    <name type="scientific">Lactiplantibacillus pentosus</name>
    <name type="common">Lactobacillus pentosus</name>
    <dbReference type="NCBI Taxonomy" id="1589"/>
    <lineage>
        <taxon>Bacteria</taxon>
        <taxon>Bacillati</taxon>
        <taxon>Bacillota</taxon>
        <taxon>Bacilli</taxon>
        <taxon>Lactobacillales</taxon>
        <taxon>Lactobacillaceae</taxon>
        <taxon>Lactiplantibacillus</taxon>
    </lineage>
</organism>
<sequence>MKRWLSFGGLFLCLLMAPLNVQARAGGNYGGGGGSDSTSTWNRSSSDEYYDDRREFDRPRIITGWQHNATGGGFGLLVAVIAIKRLLRRRRQNLFANQTDLPPTLAAAFETLFYEVEAAWTRNDLTALHRLMGPGYYQYQRCIIIGFMIQRKFNELDSLHLISLRQLDNGPGRAINILVTAQARDYFRYANKSATFNQQAKDSAYIERFQEIWTVKWDAQHQLRCHQITAVQPDTDDNVR</sequence>
<name>A0AAP5Q0Q2_LACPE</name>
<proteinExistence type="predicted"/>
<dbReference type="RefSeq" id="WP_158296971.1">
    <property type="nucleotide sequence ID" value="NZ_BOUG01000006.1"/>
</dbReference>
<keyword evidence="1" id="KW-1133">Transmembrane helix</keyword>
<evidence type="ECO:0000313" key="4">
    <source>
        <dbReference type="Proteomes" id="UP001263852"/>
    </source>
</evidence>
<feature type="transmembrane region" description="Helical" evidence="1">
    <location>
        <begin position="65"/>
        <end position="83"/>
    </location>
</feature>